<dbReference type="Proteomes" id="UP000054735">
    <property type="component" value="Unassembled WGS sequence"/>
</dbReference>
<evidence type="ECO:0000313" key="4">
    <source>
        <dbReference type="Proteomes" id="UP000054735"/>
    </source>
</evidence>
<feature type="domain" description="Integrase catalytic" evidence="1">
    <location>
        <begin position="3"/>
        <end position="34"/>
    </location>
</feature>
<evidence type="ECO:0000313" key="5">
    <source>
        <dbReference type="Proteomes" id="UP000255066"/>
    </source>
</evidence>
<sequence>MYAFKNRQEVRELTENWIKEYNDERPHDSLNDLTLWEYLAKNKTMNSNLGCH</sequence>
<reference evidence="3 5" key="2">
    <citation type="submission" date="2018-06" db="EMBL/GenBank/DDBJ databases">
        <authorList>
            <consortium name="Pathogen Informatics"/>
            <person name="Doyle S."/>
        </authorList>
    </citation>
    <scope>NUCLEOTIDE SEQUENCE [LARGE SCALE GENOMIC DNA]</scope>
    <source>
        <strain evidence="3 5">NCTC12437</strain>
    </source>
</reference>
<dbReference type="STRING" id="28083.Lbir_1152"/>
<organism evidence="3 5">
    <name type="scientific">Legionella birminghamensis</name>
    <dbReference type="NCBI Taxonomy" id="28083"/>
    <lineage>
        <taxon>Bacteria</taxon>
        <taxon>Pseudomonadati</taxon>
        <taxon>Pseudomonadota</taxon>
        <taxon>Gammaproteobacteria</taxon>
        <taxon>Legionellales</taxon>
        <taxon>Legionellaceae</taxon>
        <taxon>Legionella</taxon>
    </lineage>
</organism>
<dbReference type="EMBL" id="UGNW01000001">
    <property type="protein sequence ID" value="STX30512.1"/>
    <property type="molecule type" value="Genomic_DNA"/>
</dbReference>
<dbReference type="EMBL" id="LNXT01000015">
    <property type="protein sequence ID" value="KTC72377.1"/>
    <property type="molecule type" value="Genomic_DNA"/>
</dbReference>
<proteinExistence type="predicted"/>
<accession>A0A378I6N1</accession>
<dbReference type="Proteomes" id="UP000255066">
    <property type="component" value="Unassembled WGS sequence"/>
</dbReference>
<dbReference type="Pfam" id="PF13683">
    <property type="entry name" value="rve_3"/>
    <property type="match status" value="1"/>
</dbReference>
<dbReference type="AlphaFoldDB" id="A0A378I6N1"/>
<reference evidence="2 4" key="1">
    <citation type="submission" date="2015-11" db="EMBL/GenBank/DDBJ databases">
        <title>Genomic analysis of 38 Legionella species identifies large and diverse effector repertoires.</title>
        <authorList>
            <person name="Burstein D."/>
            <person name="Amaro F."/>
            <person name="Zusman T."/>
            <person name="Lifshitz Z."/>
            <person name="Cohen O."/>
            <person name="Gilbert J.A."/>
            <person name="Pupko T."/>
            <person name="Shuman H.A."/>
            <person name="Segal G."/>
        </authorList>
    </citation>
    <scope>NUCLEOTIDE SEQUENCE [LARGE SCALE GENOMIC DNA]</scope>
    <source>
        <strain evidence="2 4">CDC#1407-AL-14</strain>
    </source>
</reference>
<evidence type="ECO:0000313" key="3">
    <source>
        <dbReference type="EMBL" id="STX30512.1"/>
    </source>
</evidence>
<name>A0A378I6N1_9GAMM</name>
<keyword evidence="4" id="KW-1185">Reference proteome</keyword>
<dbReference type="GO" id="GO:0015074">
    <property type="term" value="P:DNA integration"/>
    <property type="evidence" value="ECO:0007669"/>
    <property type="project" value="InterPro"/>
</dbReference>
<gene>
    <name evidence="2" type="ORF">Lbir_1152</name>
    <name evidence="3" type="ORF">NCTC12437_00268</name>
</gene>
<protein>
    <submittedName>
        <fullName evidence="2 3">Transposase</fullName>
    </submittedName>
</protein>
<evidence type="ECO:0000259" key="1">
    <source>
        <dbReference type="Pfam" id="PF13683"/>
    </source>
</evidence>
<evidence type="ECO:0000313" key="2">
    <source>
        <dbReference type="EMBL" id="KTC72377.1"/>
    </source>
</evidence>
<dbReference type="InterPro" id="IPR001584">
    <property type="entry name" value="Integrase_cat-core"/>
</dbReference>